<dbReference type="OrthoDB" id="273659at2759"/>
<dbReference type="Proteomes" id="UP000419144">
    <property type="component" value="Unassembled WGS sequence"/>
</dbReference>
<proteinExistence type="predicted"/>
<sequence>MQRRTSASYDDRGESATVSQRLGKKPHSLMDELPPRPPSPYKWKQHRQRDGDHTSVTRAFMRGRRHMRVRAAAMSSVAASLPPLENALIPAIPSCAFPMHALVDFGTPNCGAAKRSYDDETVFERFLCEVQSHYYVSAEENMRNQILAGEEFAFTNLTIEALRERAELLAGDSTAALVIRDAQRRAEQRQAMMKEIEENVSLRLHEQRMEQLLAIELEALMPAHAAGYERIVHEEAASLGEVFRWHKENRPLGAGCFIKAPEEDSRLKYALRSTTAENVSGNQLVLAKGCNGASSVRSSRMYLAQLLQKGKSSHCSANALGPLAITAGGEAAAPASVLDGTLPVTDEALFAEEGRARLQAAKDRRYRELRGLRAVMDLQEAAMAEQQEVLGEEAAAWMQITGLEVEGFYAAKEATRQRKKQEAIESAATSDRVTQKNEAKVRLLRQRGLPVDEAGDGDGSTNEGAQPPMEQPAAAEPAARESRTRRSSSSTVTENSPRSGVAGEAENTPATANADADDELMHLRLVTDGITDPDGCKQLSALARREVKEAVEKTV</sequence>
<feature type="region of interest" description="Disordered" evidence="1">
    <location>
        <begin position="1"/>
        <end position="53"/>
    </location>
</feature>
<organism evidence="2 3">
    <name type="scientific">Leishmania tarentolae</name>
    <name type="common">Sauroleishmania tarentolae</name>
    <dbReference type="NCBI Taxonomy" id="5689"/>
    <lineage>
        <taxon>Eukaryota</taxon>
        <taxon>Discoba</taxon>
        <taxon>Euglenozoa</taxon>
        <taxon>Kinetoplastea</taxon>
        <taxon>Metakinetoplastina</taxon>
        <taxon>Trypanosomatida</taxon>
        <taxon>Trypanosomatidae</taxon>
        <taxon>Leishmaniinae</taxon>
        <taxon>Leishmania</taxon>
        <taxon>lizard Leishmania</taxon>
    </lineage>
</organism>
<dbReference type="EMBL" id="BLBS01000048">
    <property type="protein sequence ID" value="GET91514.1"/>
    <property type="molecule type" value="Genomic_DNA"/>
</dbReference>
<reference evidence="2" key="1">
    <citation type="submission" date="2019-11" db="EMBL/GenBank/DDBJ databases">
        <title>Leishmania tarentolae CDS.</title>
        <authorList>
            <person name="Goto Y."/>
            <person name="Yamagishi J."/>
        </authorList>
    </citation>
    <scope>NUCLEOTIDE SEQUENCE [LARGE SCALE GENOMIC DNA]</scope>
    <source>
        <strain evidence="2">Parrot Tar II</strain>
    </source>
</reference>
<evidence type="ECO:0000313" key="3">
    <source>
        <dbReference type="Proteomes" id="UP000419144"/>
    </source>
</evidence>
<dbReference type="AlphaFoldDB" id="A0A640KR66"/>
<gene>
    <name evidence="2" type="ORF">LtaPh_3218700</name>
</gene>
<protein>
    <submittedName>
        <fullName evidence="2">Uncharacterized protein</fullName>
    </submittedName>
</protein>
<evidence type="ECO:0000256" key="1">
    <source>
        <dbReference type="SAM" id="MobiDB-lite"/>
    </source>
</evidence>
<feature type="compositionally biased region" description="Low complexity" evidence="1">
    <location>
        <begin position="487"/>
        <end position="514"/>
    </location>
</feature>
<name>A0A640KR66_LEITA</name>
<accession>A0A640KR66</accession>
<evidence type="ECO:0000313" key="2">
    <source>
        <dbReference type="EMBL" id="GET91514.1"/>
    </source>
</evidence>
<feature type="region of interest" description="Disordered" evidence="1">
    <location>
        <begin position="422"/>
        <end position="516"/>
    </location>
</feature>
<dbReference type="VEuPathDB" id="TriTrypDB:LtaPh_3218700"/>
<comment type="caution">
    <text evidence="2">The sequence shown here is derived from an EMBL/GenBank/DDBJ whole genome shotgun (WGS) entry which is preliminary data.</text>
</comment>
<keyword evidence="3" id="KW-1185">Reference proteome</keyword>